<dbReference type="PRINTS" id="PR00078">
    <property type="entry name" value="G3PDHDRGNASE"/>
</dbReference>
<evidence type="ECO:0000313" key="3">
    <source>
        <dbReference type="EMBL" id="QHS83766.1"/>
    </source>
</evidence>
<accession>A0A6C0AW18</accession>
<protein>
    <recommendedName>
        <fullName evidence="2">Glyceraldehyde 3-phosphate dehydrogenase NAD(P) binding domain-containing protein</fullName>
    </recommendedName>
</protein>
<dbReference type="GO" id="GO:0005829">
    <property type="term" value="C:cytosol"/>
    <property type="evidence" value="ECO:0007669"/>
    <property type="project" value="TreeGrafter"/>
</dbReference>
<dbReference type="GO" id="GO:0051287">
    <property type="term" value="F:NAD binding"/>
    <property type="evidence" value="ECO:0007669"/>
    <property type="project" value="InterPro"/>
</dbReference>
<dbReference type="SMART" id="SM00846">
    <property type="entry name" value="Gp_dh_N"/>
    <property type="match status" value="1"/>
</dbReference>
<dbReference type="Pfam" id="PF02800">
    <property type="entry name" value="Gp_dh_C"/>
    <property type="match status" value="1"/>
</dbReference>
<dbReference type="GO" id="GO:0006096">
    <property type="term" value="P:glycolytic process"/>
    <property type="evidence" value="ECO:0007669"/>
    <property type="project" value="TreeGrafter"/>
</dbReference>
<dbReference type="InterPro" id="IPR020829">
    <property type="entry name" value="GlycerAld_3-P_DH_cat"/>
</dbReference>
<dbReference type="AlphaFoldDB" id="A0A6C0AW18"/>
<proteinExistence type="predicted"/>
<dbReference type="PIRSF" id="PIRSF000149">
    <property type="entry name" value="GAP_DH"/>
    <property type="match status" value="1"/>
</dbReference>
<dbReference type="Pfam" id="PF00044">
    <property type="entry name" value="Gp_dh_N"/>
    <property type="match status" value="1"/>
</dbReference>
<dbReference type="EMBL" id="MN738763">
    <property type="protein sequence ID" value="QHS83766.1"/>
    <property type="molecule type" value="Genomic_DNA"/>
</dbReference>
<dbReference type="PROSITE" id="PS00071">
    <property type="entry name" value="GAPDH"/>
    <property type="match status" value="1"/>
</dbReference>
<sequence length="336" mass="38024">MINVGINGFGRIGKSILHQAFANNKIKIKSINFPGFKIDRIASYINHDSFHNNKQLNVEIKDENNIEINGHTIRLLDNRIPEKNMWKDSESEYVFETTGKFLTKFKAKEHDAEYLIMCAPSGDNTPQYLYNGNHSEYIGENIISNSSCTTNCIVPLIKILHDYYTIESCNFITVHAATASQNILDGPHLKKRNHRSAFNNIIPATTGASKSAIKILPHLKGKIYGTSVRIPTGNVSMVDMNVTLQKDESLENILDVLRNHKEIVVSDDPYLVSSDFMTTTNPTIVDSNACMNIGPNQYKFTIWYDNEWSYSAQALSMLEHMHNFNTNSILPINSYI</sequence>
<organism evidence="3">
    <name type="scientific">viral metagenome</name>
    <dbReference type="NCBI Taxonomy" id="1070528"/>
    <lineage>
        <taxon>unclassified sequences</taxon>
        <taxon>metagenomes</taxon>
        <taxon>organismal metagenomes</taxon>
    </lineage>
</organism>
<reference evidence="3" key="1">
    <citation type="journal article" date="2020" name="Nature">
        <title>Giant virus diversity and host interactions through global metagenomics.</title>
        <authorList>
            <person name="Schulz F."/>
            <person name="Roux S."/>
            <person name="Paez-Espino D."/>
            <person name="Jungbluth S."/>
            <person name="Walsh D.A."/>
            <person name="Denef V.J."/>
            <person name="McMahon K.D."/>
            <person name="Konstantinidis K.T."/>
            <person name="Eloe-Fadrosh E.A."/>
            <person name="Kyrpides N.C."/>
            <person name="Woyke T."/>
        </authorList>
    </citation>
    <scope>NUCLEOTIDE SEQUENCE</scope>
    <source>
        <strain evidence="3">GVMAG-S-ERX555961-36</strain>
    </source>
</reference>
<keyword evidence="1" id="KW-0560">Oxidoreductase</keyword>
<dbReference type="Gene3D" id="3.30.360.10">
    <property type="entry name" value="Dihydrodipicolinate Reductase, domain 2"/>
    <property type="match status" value="1"/>
</dbReference>
<dbReference type="InterPro" id="IPR020831">
    <property type="entry name" value="GlycerAld/Erythrose_P_DH"/>
</dbReference>
<name>A0A6C0AW18_9ZZZZ</name>
<dbReference type="GO" id="GO:0004365">
    <property type="term" value="F:glyceraldehyde-3-phosphate dehydrogenase (NAD+) (phosphorylating) activity"/>
    <property type="evidence" value="ECO:0007669"/>
    <property type="project" value="TreeGrafter"/>
</dbReference>
<dbReference type="InterPro" id="IPR036291">
    <property type="entry name" value="NAD(P)-bd_dom_sf"/>
</dbReference>
<dbReference type="PANTHER" id="PTHR10836:SF134">
    <property type="entry name" value="GLYCERALDEHYDE-3-PHOSPHATE DEHYDROGENASE (PHOSPHORYLATING)"/>
    <property type="match status" value="1"/>
</dbReference>
<dbReference type="Gene3D" id="3.40.50.720">
    <property type="entry name" value="NAD(P)-binding Rossmann-like Domain"/>
    <property type="match status" value="1"/>
</dbReference>
<dbReference type="InterPro" id="IPR020830">
    <property type="entry name" value="GlycerAld_3-P_DH_AS"/>
</dbReference>
<evidence type="ECO:0000256" key="1">
    <source>
        <dbReference type="ARBA" id="ARBA00023002"/>
    </source>
</evidence>
<feature type="domain" description="Glyceraldehyde 3-phosphate dehydrogenase NAD(P) binding" evidence="2">
    <location>
        <begin position="2"/>
        <end position="148"/>
    </location>
</feature>
<dbReference type="InterPro" id="IPR020828">
    <property type="entry name" value="GlycerAld_3-P_DH_NAD(P)-bd"/>
</dbReference>
<evidence type="ECO:0000259" key="2">
    <source>
        <dbReference type="SMART" id="SM00846"/>
    </source>
</evidence>
<dbReference type="SUPFAM" id="SSF51735">
    <property type="entry name" value="NAD(P)-binding Rossmann-fold domains"/>
    <property type="match status" value="1"/>
</dbReference>
<dbReference type="SUPFAM" id="SSF55347">
    <property type="entry name" value="Glyceraldehyde-3-phosphate dehydrogenase-like, C-terminal domain"/>
    <property type="match status" value="1"/>
</dbReference>
<dbReference type="PANTHER" id="PTHR10836">
    <property type="entry name" value="GLYCERALDEHYDE 3-PHOSPHATE DEHYDROGENASE"/>
    <property type="match status" value="1"/>
</dbReference>